<dbReference type="EMBL" id="ML976731">
    <property type="protein sequence ID" value="KAF1967518.1"/>
    <property type="molecule type" value="Genomic_DNA"/>
</dbReference>
<dbReference type="AlphaFoldDB" id="A0A6A5US38"/>
<accession>A0A6A5US38</accession>
<feature type="compositionally biased region" description="Low complexity" evidence="1">
    <location>
        <begin position="129"/>
        <end position="148"/>
    </location>
</feature>
<evidence type="ECO:0000313" key="3">
    <source>
        <dbReference type="Proteomes" id="UP000800036"/>
    </source>
</evidence>
<dbReference type="OrthoDB" id="3914029at2759"/>
<sequence length="353" mass="38619">MYLLTPYVTRALVITQWRPFCIESGIPAVRGPLTSLLPDTTPEVFLVTGGVPRRERTNLRKHSRALSSTPGYFDTLQKSRIKGTLYDILAPIRTSPANPHNKSRRRPQPQSTKNSVAPTTTMASEKDAPPSYTSSLSPSSTNNYNHNHGQSLLDTLTLTRATTLSSTIHTSILPILTARAALGLPCTTLALLPSDIPLPPPPEKSEFSFDGYAGAARGGEEIKVITGADGDGDEEVQVVRLAGEQNSTAFWRGRGVVQELERGLREVLGASTPAAQSVRVEEVQQKKDKKKGLFGRGKKEEVEREEVGEEAEGGEQVVVRVRVEEICLRTMNEFGLYDTVNRVCVVVRVDARC</sequence>
<name>A0A6A5US38_9PLEO</name>
<keyword evidence="3" id="KW-1185">Reference proteome</keyword>
<evidence type="ECO:0000313" key="2">
    <source>
        <dbReference type="EMBL" id="KAF1967518.1"/>
    </source>
</evidence>
<gene>
    <name evidence="2" type="ORF">BU23DRAFT_602822</name>
</gene>
<proteinExistence type="predicted"/>
<dbReference type="Proteomes" id="UP000800036">
    <property type="component" value="Unassembled WGS sequence"/>
</dbReference>
<feature type="region of interest" description="Disordered" evidence="1">
    <location>
        <begin position="92"/>
        <end position="148"/>
    </location>
</feature>
<organism evidence="2 3">
    <name type="scientific">Bimuria novae-zelandiae CBS 107.79</name>
    <dbReference type="NCBI Taxonomy" id="1447943"/>
    <lineage>
        <taxon>Eukaryota</taxon>
        <taxon>Fungi</taxon>
        <taxon>Dikarya</taxon>
        <taxon>Ascomycota</taxon>
        <taxon>Pezizomycotina</taxon>
        <taxon>Dothideomycetes</taxon>
        <taxon>Pleosporomycetidae</taxon>
        <taxon>Pleosporales</taxon>
        <taxon>Massarineae</taxon>
        <taxon>Didymosphaeriaceae</taxon>
        <taxon>Bimuria</taxon>
    </lineage>
</organism>
<feature type="compositionally biased region" description="Polar residues" evidence="1">
    <location>
        <begin position="108"/>
        <end position="123"/>
    </location>
</feature>
<reference evidence="2" key="1">
    <citation type="journal article" date="2020" name="Stud. Mycol.">
        <title>101 Dothideomycetes genomes: a test case for predicting lifestyles and emergence of pathogens.</title>
        <authorList>
            <person name="Haridas S."/>
            <person name="Albert R."/>
            <person name="Binder M."/>
            <person name="Bloem J."/>
            <person name="Labutti K."/>
            <person name="Salamov A."/>
            <person name="Andreopoulos B."/>
            <person name="Baker S."/>
            <person name="Barry K."/>
            <person name="Bills G."/>
            <person name="Bluhm B."/>
            <person name="Cannon C."/>
            <person name="Castanera R."/>
            <person name="Culley D."/>
            <person name="Daum C."/>
            <person name="Ezra D."/>
            <person name="Gonzalez J."/>
            <person name="Henrissat B."/>
            <person name="Kuo A."/>
            <person name="Liang C."/>
            <person name="Lipzen A."/>
            <person name="Lutzoni F."/>
            <person name="Magnuson J."/>
            <person name="Mondo S."/>
            <person name="Nolan M."/>
            <person name="Ohm R."/>
            <person name="Pangilinan J."/>
            <person name="Park H.-J."/>
            <person name="Ramirez L."/>
            <person name="Alfaro M."/>
            <person name="Sun H."/>
            <person name="Tritt A."/>
            <person name="Yoshinaga Y."/>
            <person name="Zwiers L.-H."/>
            <person name="Turgeon B."/>
            <person name="Goodwin S."/>
            <person name="Spatafora J."/>
            <person name="Crous P."/>
            <person name="Grigoriev I."/>
        </authorList>
    </citation>
    <scope>NUCLEOTIDE SEQUENCE</scope>
    <source>
        <strain evidence="2">CBS 107.79</strain>
    </source>
</reference>
<protein>
    <submittedName>
        <fullName evidence="2">Uncharacterized protein</fullName>
    </submittedName>
</protein>
<evidence type="ECO:0000256" key="1">
    <source>
        <dbReference type="SAM" id="MobiDB-lite"/>
    </source>
</evidence>